<dbReference type="PANTHER" id="PTHR24274:SF1">
    <property type="entry name" value="CILIA- AND FLAGELLA-ASSOCIATED PROTEIN 161"/>
    <property type="match status" value="1"/>
</dbReference>
<dbReference type="EMBL" id="JAVHJS010000009">
    <property type="protein sequence ID" value="KAK2848450.1"/>
    <property type="molecule type" value="Genomic_DNA"/>
</dbReference>
<evidence type="ECO:0008006" key="4">
    <source>
        <dbReference type="Google" id="ProtNLM"/>
    </source>
</evidence>
<dbReference type="PANTHER" id="PTHR24274">
    <property type="entry name" value="CILIA- AND FLAGELLA-ASSOCIATED PROTEIN 161"/>
    <property type="match status" value="1"/>
</dbReference>
<dbReference type="InterPro" id="IPR055325">
    <property type="entry name" value="CF161"/>
</dbReference>
<evidence type="ECO:0000313" key="3">
    <source>
        <dbReference type="Proteomes" id="UP001187315"/>
    </source>
</evidence>
<organism evidence="2 3">
    <name type="scientific">Tachysurus vachellii</name>
    <name type="common">Darkbarbel catfish</name>
    <name type="synonym">Pelteobagrus vachellii</name>
    <dbReference type="NCBI Taxonomy" id="175792"/>
    <lineage>
        <taxon>Eukaryota</taxon>
        <taxon>Metazoa</taxon>
        <taxon>Chordata</taxon>
        <taxon>Craniata</taxon>
        <taxon>Vertebrata</taxon>
        <taxon>Euteleostomi</taxon>
        <taxon>Actinopterygii</taxon>
        <taxon>Neopterygii</taxon>
        <taxon>Teleostei</taxon>
        <taxon>Ostariophysi</taxon>
        <taxon>Siluriformes</taxon>
        <taxon>Bagridae</taxon>
        <taxon>Tachysurus</taxon>
    </lineage>
</organism>
<feature type="compositionally biased region" description="Polar residues" evidence="1">
    <location>
        <begin position="282"/>
        <end position="298"/>
    </location>
</feature>
<accession>A0AA88N6K9</accession>
<sequence>MDQVRAYRHGVRLGNWREDATLEEEALREFLQRKDRGELTVQKTGVLRQTLLQHVSFSVSPDGFLRFGDTIMLFNTRSMDRGPCDPCVLSIIADLSNIAHVKTNSKPFLQGPCQVGGASSIQPCVRNTFIITSVDESEDGDLLRYEQNFALRTTPDFGEELYLSSDNRTFQKFAKKSKLQEVSLVKQKDFLCCWRLLYFDPEERLENEGFPVQVNTKLLLSHCKTNQCLAALPEHTLWTMFGKESEITAHTFLDSHKAEKECNHWMFMTSDLRKEEPGRNPAESTNRPDSQTRTSQEH</sequence>
<dbReference type="AlphaFoldDB" id="A0AA88N6K9"/>
<reference evidence="2" key="1">
    <citation type="submission" date="2023-08" db="EMBL/GenBank/DDBJ databases">
        <title>Pelteobagrus vachellii genome.</title>
        <authorList>
            <person name="Liu H."/>
        </authorList>
    </citation>
    <scope>NUCLEOTIDE SEQUENCE</scope>
    <source>
        <strain evidence="2">PRFRI_2022a</strain>
        <tissue evidence="2">Muscle</tissue>
    </source>
</reference>
<name>A0AA88N6K9_TACVA</name>
<comment type="caution">
    <text evidence="2">The sequence shown here is derived from an EMBL/GenBank/DDBJ whole genome shotgun (WGS) entry which is preliminary data.</text>
</comment>
<evidence type="ECO:0000313" key="2">
    <source>
        <dbReference type="EMBL" id="KAK2848450.1"/>
    </source>
</evidence>
<dbReference type="Proteomes" id="UP001187315">
    <property type="component" value="Unassembled WGS sequence"/>
</dbReference>
<evidence type="ECO:0000256" key="1">
    <source>
        <dbReference type="SAM" id="MobiDB-lite"/>
    </source>
</evidence>
<proteinExistence type="predicted"/>
<gene>
    <name evidence="2" type="ORF">Q7C36_010132</name>
</gene>
<dbReference type="Gene3D" id="2.80.10.50">
    <property type="match status" value="1"/>
</dbReference>
<protein>
    <recommendedName>
        <fullName evidence="4">Cilia- and flagella-associated protein 161</fullName>
    </recommendedName>
</protein>
<feature type="region of interest" description="Disordered" evidence="1">
    <location>
        <begin position="273"/>
        <end position="298"/>
    </location>
</feature>
<dbReference type="Pfam" id="PF24569">
    <property type="entry name" value="CFAP161"/>
    <property type="match status" value="1"/>
</dbReference>
<keyword evidence="3" id="KW-1185">Reference proteome</keyword>
<dbReference type="GO" id="GO:0031514">
    <property type="term" value="C:motile cilium"/>
    <property type="evidence" value="ECO:0007669"/>
    <property type="project" value="TreeGrafter"/>
</dbReference>
<dbReference type="GO" id="GO:0060271">
    <property type="term" value="P:cilium assembly"/>
    <property type="evidence" value="ECO:0007669"/>
    <property type="project" value="TreeGrafter"/>
</dbReference>